<organism evidence="1 2">
    <name type="scientific">Rhodnius prolixus</name>
    <name type="common">Triatomid bug</name>
    <dbReference type="NCBI Taxonomy" id="13249"/>
    <lineage>
        <taxon>Eukaryota</taxon>
        <taxon>Metazoa</taxon>
        <taxon>Ecdysozoa</taxon>
        <taxon>Arthropoda</taxon>
        <taxon>Hexapoda</taxon>
        <taxon>Insecta</taxon>
        <taxon>Pterygota</taxon>
        <taxon>Neoptera</taxon>
        <taxon>Paraneoptera</taxon>
        <taxon>Hemiptera</taxon>
        <taxon>Heteroptera</taxon>
        <taxon>Panheteroptera</taxon>
        <taxon>Cimicomorpha</taxon>
        <taxon>Reduviidae</taxon>
        <taxon>Triatominae</taxon>
        <taxon>Rhodnius</taxon>
    </lineage>
</organism>
<dbReference type="Proteomes" id="UP000015103">
    <property type="component" value="Unassembled WGS sequence"/>
</dbReference>
<reference evidence="1" key="1">
    <citation type="submission" date="2015-05" db="UniProtKB">
        <authorList>
            <consortium name="EnsemblMetazoa"/>
        </authorList>
    </citation>
    <scope>IDENTIFICATION</scope>
</reference>
<dbReference type="EnsemblMetazoa" id="RPRC001162-RA">
    <property type="protein sequence ID" value="RPRC001162-PA"/>
    <property type="gene ID" value="RPRC001162"/>
</dbReference>
<evidence type="ECO:0000313" key="2">
    <source>
        <dbReference type="Proteomes" id="UP000015103"/>
    </source>
</evidence>
<evidence type="ECO:0000313" key="1">
    <source>
        <dbReference type="EnsemblMetazoa" id="RPRC001162-PA"/>
    </source>
</evidence>
<name>T1HAV6_RHOPR</name>
<accession>T1HAV6</accession>
<sequence length="85" mass="10125">MLIEKRLACDRELHMIFVDLQKAYDTVPLAKLWEALHNIGVKRYLIRAIQELYKKPREPLYNAALYRVVLTPPELAKGNEHYRYI</sequence>
<keyword evidence="2" id="KW-1185">Reference proteome</keyword>
<dbReference type="EMBL" id="ACPB03006118">
    <property type="status" value="NOT_ANNOTATED_CDS"/>
    <property type="molecule type" value="Genomic_DNA"/>
</dbReference>
<dbReference type="VEuPathDB" id="VectorBase:RPRC001162"/>
<dbReference type="HOGENOM" id="CLU_2515446_0_0_1"/>
<protein>
    <submittedName>
        <fullName evidence="1">Reverse transcriptase domain-containing protein</fullName>
    </submittedName>
</protein>
<proteinExistence type="predicted"/>
<dbReference type="AlphaFoldDB" id="T1HAV6"/>
<dbReference type="InParanoid" id="T1HAV6"/>